<accession>A0ACC0GVB7</accession>
<evidence type="ECO:0000313" key="2">
    <source>
        <dbReference type="Proteomes" id="UP001060215"/>
    </source>
</evidence>
<reference evidence="1 2" key="1">
    <citation type="journal article" date="2022" name="Plant J.">
        <title>Chromosome-level genome of Camellia lanceoleosa provides a valuable resource for understanding genome evolution and self-incompatibility.</title>
        <authorList>
            <person name="Gong W."/>
            <person name="Xiao S."/>
            <person name="Wang L."/>
            <person name="Liao Z."/>
            <person name="Chang Y."/>
            <person name="Mo W."/>
            <person name="Hu G."/>
            <person name="Li W."/>
            <person name="Zhao G."/>
            <person name="Zhu H."/>
            <person name="Hu X."/>
            <person name="Ji K."/>
            <person name="Xiang X."/>
            <person name="Song Q."/>
            <person name="Yuan D."/>
            <person name="Jin S."/>
            <person name="Zhang L."/>
        </authorList>
    </citation>
    <scope>NUCLEOTIDE SEQUENCE [LARGE SCALE GENOMIC DNA]</scope>
    <source>
        <strain evidence="1">SQ_2022a</strain>
    </source>
</reference>
<organism evidence="1 2">
    <name type="scientific">Camellia lanceoleosa</name>
    <dbReference type="NCBI Taxonomy" id="1840588"/>
    <lineage>
        <taxon>Eukaryota</taxon>
        <taxon>Viridiplantae</taxon>
        <taxon>Streptophyta</taxon>
        <taxon>Embryophyta</taxon>
        <taxon>Tracheophyta</taxon>
        <taxon>Spermatophyta</taxon>
        <taxon>Magnoliopsida</taxon>
        <taxon>eudicotyledons</taxon>
        <taxon>Gunneridae</taxon>
        <taxon>Pentapetalae</taxon>
        <taxon>asterids</taxon>
        <taxon>Ericales</taxon>
        <taxon>Theaceae</taxon>
        <taxon>Camellia</taxon>
    </lineage>
</organism>
<gene>
    <name evidence="1" type="ORF">LOK49_LG08G02462</name>
</gene>
<dbReference type="EMBL" id="CM045766">
    <property type="protein sequence ID" value="KAI8005125.1"/>
    <property type="molecule type" value="Genomic_DNA"/>
</dbReference>
<comment type="caution">
    <text evidence="1">The sequence shown here is derived from an EMBL/GenBank/DDBJ whole genome shotgun (WGS) entry which is preliminary data.</text>
</comment>
<proteinExistence type="predicted"/>
<dbReference type="Proteomes" id="UP001060215">
    <property type="component" value="Chromosome 9"/>
</dbReference>
<sequence length="128" mass="14490">MKTGMLSPKTTYAAFLILKIMEKFSGLESVPMKVSVRFVGKMKVGNGKEDCGSTVYLRFPSDRPVPEDHNGRVPQKRKDKWMEIELGEFFNDEGNDDGEVDIRLREVKDLGWKSGLLVKGIELRPEAV</sequence>
<keyword evidence="2" id="KW-1185">Reference proteome</keyword>
<name>A0ACC0GVB7_9ERIC</name>
<evidence type="ECO:0000313" key="1">
    <source>
        <dbReference type="EMBL" id="KAI8005125.1"/>
    </source>
</evidence>
<protein>
    <submittedName>
        <fullName evidence="1">F-box protein PP2-B2</fullName>
    </submittedName>
</protein>